<dbReference type="RefSeq" id="WP_084378756.1">
    <property type="nucleotide sequence ID" value="NZ_LS483433.1"/>
</dbReference>
<evidence type="ECO:0000313" key="3">
    <source>
        <dbReference type="Proteomes" id="UP000198600"/>
    </source>
</evidence>
<dbReference type="AlphaFoldDB" id="A0A1H2MWN0"/>
<dbReference type="PANTHER" id="PTHR41521:SF4">
    <property type="entry name" value="BLR0684 PROTEIN"/>
    <property type="match status" value="1"/>
</dbReference>
<dbReference type="InterPro" id="IPR011008">
    <property type="entry name" value="Dimeric_a/b-barrel"/>
</dbReference>
<proteinExistence type="predicted"/>
<dbReference type="InterPro" id="IPR010753">
    <property type="entry name" value="DUF1330"/>
</dbReference>
<organism evidence="2 3">
    <name type="scientific">Pseudomonas mucidolens</name>
    <dbReference type="NCBI Taxonomy" id="46679"/>
    <lineage>
        <taxon>Bacteria</taxon>
        <taxon>Pseudomonadati</taxon>
        <taxon>Pseudomonadota</taxon>
        <taxon>Gammaproteobacteria</taxon>
        <taxon>Pseudomonadales</taxon>
        <taxon>Pseudomonadaceae</taxon>
        <taxon>Pseudomonas</taxon>
    </lineage>
</organism>
<dbReference type="STRING" id="46679.SAMN05216202_2510"/>
<dbReference type="PANTHER" id="PTHR41521">
    <property type="match status" value="1"/>
</dbReference>
<dbReference type="Gene3D" id="3.30.70.100">
    <property type="match status" value="1"/>
</dbReference>
<gene>
    <name evidence="2" type="ORF">SAMN05216202_2510</name>
</gene>
<sequence length="100" mass="11510">MQRKGFIYAELVVTDPEDFYNEYMTRVGPVLEKWGATFAIAGGEPQVLEGDRNVERVVLVEFDSPEKARDFYHSQDYQDVIGYRTRSAKSHLYLLEGTAQ</sequence>
<dbReference type="SUPFAM" id="SSF54909">
    <property type="entry name" value="Dimeric alpha+beta barrel"/>
    <property type="match status" value="1"/>
</dbReference>
<keyword evidence="3" id="KW-1185">Reference proteome</keyword>
<dbReference type="EMBL" id="LT629802">
    <property type="protein sequence ID" value="SDU97462.1"/>
    <property type="molecule type" value="Genomic_DNA"/>
</dbReference>
<accession>A0A1H2MWN0</accession>
<feature type="domain" description="DUF1330" evidence="1">
    <location>
        <begin position="4"/>
        <end position="97"/>
    </location>
</feature>
<name>A0A1H2MWN0_9PSED</name>
<dbReference type="Pfam" id="PF07045">
    <property type="entry name" value="DUF1330"/>
    <property type="match status" value="1"/>
</dbReference>
<evidence type="ECO:0000313" key="2">
    <source>
        <dbReference type="EMBL" id="SDU97462.1"/>
    </source>
</evidence>
<reference evidence="3" key="1">
    <citation type="submission" date="2016-10" db="EMBL/GenBank/DDBJ databases">
        <authorList>
            <person name="Varghese N."/>
            <person name="Submissions S."/>
        </authorList>
    </citation>
    <scope>NUCLEOTIDE SEQUENCE [LARGE SCALE GENOMIC DNA]</scope>
    <source>
        <strain evidence="3">LMG 2223</strain>
    </source>
</reference>
<dbReference type="OrthoDB" id="516779at2"/>
<dbReference type="Proteomes" id="UP000198600">
    <property type="component" value="Chromosome I"/>
</dbReference>
<protein>
    <submittedName>
        <fullName evidence="2">Uncharacterized conserved protein, DUF1330 family</fullName>
    </submittedName>
</protein>
<evidence type="ECO:0000259" key="1">
    <source>
        <dbReference type="Pfam" id="PF07045"/>
    </source>
</evidence>